<evidence type="ECO:0000259" key="6">
    <source>
        <dbReference type="PROSITE" id="PS50234"/>
    </source>
</evidence>
<name>A0A518D202_9BACT</name>
<evidence type="ECO:0000256" key="5">
    <source>
        <dbReference type="SAM" id="Phobius"/>
    </source>
</evidence>
<keyword evidence="2 5" id="KW-0812">Transmembrane</keyword>
<proteinExistence type="predicted"/>
<evidence type="ECO:0000313" key="7">
    <source>
        <dbReference type="EMBL" id="QDU85465.1"/>
    </source>
</evidence>
<feature type="domain" description="VWFA" evidence="6">
    <location>
        <begin position="123"/>
        <end position="323"/>
    </location>
</feature>
<dbReference type="InterPro" id="IPR036465">
    <property type="entry name" value="vWFA_dom_sf"/>
</dbReference>
<dbReference type="Pfam" id="PF00092">
    <property type="entry name" value="VWA"/>
    <property type="match status" value="1"/>
</dbReference>
<evidence type="ECO:0000256" key="4">
    <source>
        <dbReference type="ARBA" id="ARBA00023136"/>
    </source>
</evidence>
<evidence type="ECO:0000313" key="8">
    <source>
        <dbReference type="Proteomes" id="UP000319342"/>
    </source>
</evidence>
<dbReference type="Gene3D" id="3.40.50.410">
    <property type="entry name" value="von Willebrand factor, type A domain"/>
    <property type="match status" value="1"/>
</dbReference>
<sequence length="370" mass="40679">MILARSTFGDLVGALEEFLEPLIESGRSAGSPVLRVFGDYAFAAPWYLVIAPLALALMFLVRRGRGAARTGGLPSVVLPRTLRQRSAFVVPLARVVAVVLFAVALARPLRTDAETADSSEGVDILLIVDRSTSMQLRDMEGELGSGRMRIDVVREVALDFARRRMTDRGYARDAVGLMGFAGFPELICPFTLDVDALTGFEDRLDIVNSEEDGTRIGAALTKGVQLMQGSDAKSKVIVLLSDGEETRGPVITPLQAAEFAAKEGVTVYTILAGRYKLAQTFGQIMASSEELDPTEMRAIAERAGGTFYRARDREELEGIYERIEELERTPRETQRMVEAFDLYPPFLLAALLLYALAWCLESTTFRRTLP</sequence>
<dbReference type="RefSeq" id="WP_145188866.1">
    <property type="nucleotide sequence ID" value="NZ_CP036290.1"/>
</dbReference>
<keyword evidence="3 5" id="KW-1133">Transmembrane helix</keyword>
<dbReference type="SMART" id="SM00327">
    <property type="entry name" value="VWA"/>
    <property type="match status" value="1"/>
</dbReference>
<dbReference type="PROSITE" id="PS50234">
    <property type="entry name" value="VWFA"/>
    <property type="match status" value="1"/>
</dbReference>
<gene>
    <name evidence="7" type="ORF">Pla163_25960</name>
</gene>
<dbReference type="InterPro" id="IPR002035">
    <property type="entry name" value="VWF_A"/>
</dbReference>
<dbReference type="Proteomes" id="UP000319342">
    <property type="component" value="Chromosome"/>
</dbReference>
<keyword evidence="4 5" id="KW-0472">Membrane</keyword>
<dbReference type="EMBL" id="CP036290">
    <property type="protein sequence ID" value="QDU85465.1"/>
    <property type="molecule type" value="Genomic_DNA"/>
</dbReference>
<reference evidence="7 8" key="1">
    <citation type="submission" date="2019-02" db="EMBL/GenBank/DDBJ databases">
        <title>Deep-cultivation of Planctomycetes and their phenomic and genomic characterization uncovers novel biology.</title>
        <authorList>
            <person name="Wiegand S."/>
            <person name="Jogler M."/>
            <person name="Boedeker C."/>
            <person name="Pinto D."/>
            <person name="Vollmers J."/>
            <person name="Rivas-Marin E."/>
            <person name="Kohn T."/>
            <person name="Peeters S.H."/>
            <person name="Heuer A."/>
            <person name="Rast P."/>
            <person name="Oberbeckmann S."/>
            <person name="Bunk B."/>
            <person name="Jeske O."/>
            <person name="Meyerdierks A."/>
            <person name="Storesund J.E."/>
            <person name="Kallscheuer N."/>
            <person name="Luecker S."/>
            <person name="Lage O.M."/>
            <person name="Pohl T."/>
            <person name="Merkel B.J."/>
            <person name="Hornburger P."/>
            <person name="Mueller R.-W."/>
            <person name="Bruemmer F."/>
            <person name="Labrenz M."/>
            <person name="Spormann A.M."/>
            <person name="Op den Camp H."/>
            <person name="Overmann J."/>
            <person name="Amann R."/>
            <person name="Jetten M.S.M."/>
            <person name="Mascher T."/>
            <person name="Medema M.H."/>
            <person name="Devos D.P."/>
            <person name="Kaster A.-K."/>
            <person name="Ovreas L."/>
            <person name="Rohde M."/>
            <person name="Galperin M.Y."/>
            <person name="Jogler C."/>
        </authorList>
    </citation>
    <scope>NUCLEOTIDE SEQUENCE [LARGE SCALE GENOMIC DNA]</scope>
    <source>
        <strain evidence="7 8">Pla163</strain>
    </source>
</reference>
<keyword evidence="8" id="KW-1185">Reference proteome</keyword>
<dbReference type="SUPFAM" id="SSF53300">
    <property type="entry name" value="vWA-like"/>
    <property type="match status" value="1"/>
</dbReference>
<dbReference type="AlphaFoldDB" id="A0A518D202"/>
<accession>A0A518D202</accession>
<protein>
    <submittedName>
        <fullName evidence="7">von Willebrand factor type A domain protein</fullName>
    </submittedName>
</protein>
<dbReference type="InterPro" id="IPR050768">
    <property type="entry name" value="UPF0353/GerABKA_families"/>
</dbReference>
<feature type="transmembrane region" description="Helical" evidence="5">
    <location>
        <begin position="87"/>
        <end position="106"/>
    </location>
</feature>
<evidence type="ECO:0000256" key="2">
    <source>
        <dbReference type="ARBA" id="ARBA00022692"/>
    </source>
</evidence>
<keyword evidence="1" id="KW-1003">Cell membrane</keyword>
<feature type="transmembrane region" description="Helical" evidence="5">
    <location>
        <begin position="40"/>
        <end position="61"/>
    </location>
</feature>
<dbReference type="PANTHER" id="PTHR22550:SF5">
    <property type="entry name" value="LEUCINE ZIPPER PROTEIN 4"/>
    <property type="match status" value="1"/>
</dbReference>
<evidence type="ECO:0000256" key="1">
    <source>
        <dbReference type="ARBA" id="ARBA00022475"/>
    </source>
</evidence>
<dbReference type="OrthoDB" id="6206554at2"/>
<dbReference type="PANTHER" id="PTHR22550">
    <property type="entry name" value="SPORE GERMINATION PROTEIN"/>
    <property type="match status" value="1"/>
</dbReference>
<evidence type="ECO:0000256" key="3">
    <source>
        <dbReference type="ARBA" id="ARBA00022989"/>
    </source>
</evidence>
<organism evidence="7 8">
    <name type="scientific">Rohdeia mirabilis</name>
    <dbReference type="NCBI Taxonomy" id="2528008"/>
    <lineage>
        <taxon>Bacteria</taxon>
        <taxon>Pseudomonadati</taxon>
        <taxon>Planctomycetota</taxon>
        <taxon>Planctomycetia</taxon>
        <taxon>Planctomycetia incertae sedis</taxon>
        <taxon>Rohdeia</taxon>
    </lineage>
</organism>